<reference evidence="1 2" key="1">
    <citation type="submission" date="2018-08" db="EMBL/GenBank/DDBJ databases">
        <title>Genome and evolution of the arbuscular mycorrhizal fungus Diversispora epigaea (formerly Glomus versiforme) and its bacterial endosymbionts.</title>
        <authorList>
            <person name="Sun X."/>
            <person name="Fei Z."/>
            <person name="Harrison M."/>
        </authorList>
    </citation>
    <scope>NUCLEOTIDE SEQUENCE [LARGE SCALE GENOMIC DNA]</scope>
    <source>
        <strain evidence="1 2">IT104</strain>
    </source>
</reference>
<name>A0A397ITL1_9GLOM</name>
<accession>A0A397ITL1</accession>
<keyword evidence="2" id="KW-1185">Reference proteome</keyword>
<protein>
    <submittedName>
        <fullName evidence="1">Uncharacterized protein</fullName>
    </submittedName>
</protein>
<evidence type="ECO:0000313" key="2">
    <source>
        <dbReference type="Proteomes" id="UP000266861"/>
    </source>
</evidence>
<dbReference type="Proteomes" id="UP000266861">
    <property type="component" value="Unassembled WGS sequence"/>
</dbReference>
<evidence type="ECO:0000313" key="1">
    <source>
        <dbReference type="EMBL" id="RHZ79339.1"/>
    </source>
</evidence>
<dbReference type="AlphaFoldDB" id="A0A397ITL1"/>
<comment type="caution">
    <text evidence="1">The sequence shown here is derived from an EMBL/GenBank/DDBJ whole genome shotgun (WGS) entry which is preliminary data.</text>
</comment>
<organism evidence="1 2">
    <name type="scientific">Diversispora epigaea</name>
    <dbReference type="NCBI Taxonomy" id="1348612"/>
    <lineage>
        <taxon>Eukaryota</taxon>
        <taxon>Fungi</taxon>
        <taxon>Fungi incertae sedis</taxon>
        <taxon>Mucoromycota</taxon>
        <taxon>Glomeromycotina</taxon>
        <taxon>Glomeromycetes</taxon>
        <taxon>Diversisporales</taxon>
        <taxon>Diversisporaceae</taxon>
        <taxon>Diversispora</taxon>
    </lineage>
</organism>
<gene>
    <name evidence="1" type="ORF">Glove_149g84</name>
</gene>
<sequence length="187" mass="22023">MYRRDKGDKIYGPPKNRHWKSIKDIPDNNVPSINDPITKYQNSYLNGGSGSDDAQLPPFFGKISHEWLKKHVNYYEEVITIHVPKIDFGFLSIAITDYRSKCPILRKLKKIMRRQNNRKQSKLFRTILPKLADKILSAYRLSRRIAFQKCLKLYRKKYPDTPVPLIYRPRDRCKQNCLVPISGLSEK</sequence>
<dbReference type="EMBL" id="PQFF01000140">
    <property type="protein sequence ID" value="RHZ79339.1"/>
    <property type="molecule type" value="Genomic_DNA"/>
</dbReference>
<proteinExistence type="predicted"/>